<organism evidence="2 3">
    <name type="scientific">Heterodera trifolii</name>
    <dbReference type="NCBI Taxonomy" id="157864"/>
    <lineage>
        <taxon>Eukaryota</taxon>
        <taxon>Metazoa</taxon>
        <taxon>Ecdysozoa</taxon>
        <taxon>Nematoda</taxon>
        <taxon>Chromadorea</taxon>
        <taxon>Rhabditida</taxon>
        <taxon>Tylenchina</taxon>
        <taxon>Tylenchomorpha</taxon>
        <taxon>Tylenchoidea</taxon>
        <taxon>Heteroderidae</taxon>
        <taxon>Heteroderinae</taxon>
        <taxon>Heterodera</taxon>
    </lineage>
</organism>
<evidence type="ECO:0000256" key="1">
    <source>
        <dbReference type="SAM" id="MobiDB-lite"/>
    </source>
</evidence>
<name>A0ABD2KLY3_9BILA</name>
<keyword evidence="3" id="KW-1185">Reference proteome</keyword>
<sequence>MTSADTFGRLRKYNLWKRQIWDAFACSAPSPPVATGGLNAWKLEDSPEDRSEDRLEDSPEDRLEDRTEEKIRKSCGGPEEDSRMFPCMF</sequence>
<evidence type="ECO:0000313" key="3">
    <source>
        <dbReference type="Proteomes" id="UP001620626"/>
    </source>
</evidence>
<gene>
    <name evidence="2" type="ORF">niasHT_030125</name>
</gene>
<dbReference type="AlphaFoldDB" id="A0ABD2KLY3"/>
<dbReference type="EMBL" id="JBICBT010000723">
    <property type="protein sequence ID" value="KAL3103967.1"/>
    <property type="molecule type" value="Genomic_DNA"/>
</dbReference>
<reference evidence="2 3" key="1">
    <citation type="submission" date="2024-10" db="EMBL/GenBank/DDBJ databases">
        <authorList>
            <person name="Kim D."/>
        </authorList>
    </citation>
    <scope>NUCLEOTIDE SEQUENCE [LARGE SCALE GENOMIC DNA]</scope>
    <source>
        <strain evidence="2">BH-2024</strain>
    </source>
</reference>
<feature type="region of interest" description="Disordered" evidence="1">
    <location>
        <begin position="30"/>
        <end position="89"/>
    </location>
</feature>
<dbReference type="Proteomes" id="UP001620626">
    <property type="component" value="Unassembled WGS sequence"/>
</dbReference>
<feature type="compositionally biased region" description="Basic and acidic residues" evidence="1">
    <location>
        <begin position="42"/>
        <end position="72"/>
    </location>
</feature>
<protein>
    <submittedName>
        <fullName evidence="2">Uncharacterized protein</fullName>
    </submittedName>
</protein>
<proteinExistence type="predicted"/>
<accession>A0ABD2KLY3</accession>
<evidence type="ECO:0000313" key="2">
    <source>
        <dbReference type="EMBL" id="KAL3103967.1"/>
    </source>
</evidence>
<comment type="caution">
    <text evidence="2">The sequence shown here is derived from an EMBL/GenBank/DDBJ whole genome shotgun (WGS) entry which is preliminary data.</text>
</comment>